<reference evidence="8" key="3">
    <citation type="submission" date="2023-01" db="EMBL/GenBank/DDBJ databases">
        <authorList>
            <person name="Sun Q."/>
            <person name="Evtushenko L."/>
        </authorList>
    </citation>
    <scope>NUCLEOTIDE SEQUENCE</scope>
    <source>
        <strain evidence="8">VKM B-1606</strain>
    </source>
</reference>
<dbReference type="Gene3D" id="3.40.190.10">
    <property type="entry name" value="Periplasmic binding protein-like II"/>
    <property type="match status" value="2"/>
</dbReference>
<feature type="signal peptide" evidence="7">
    <location>
        <begin position="1"/>
        <end position="26"/>
    </location>
</feature>
<proteinExistence type="inferred from homology"/>
<reference evidence="8" key="1">
    <citation type="journal article" date="2014" name="Int. J. Syst. Evol. Microbiol.">
        <title>Complete genome sequence of Corynebacterium casei LMG S-19264T (=DSM 44701T), isolated from a smear-ripened cheese.</title>
        <authorList>
            <consortium name="US DOE Joint Genome Institute (JGI-PGF)"/>
            <person name="Walter F."/>
            <person name="Albersmeier A."/>
            <person name="Kalinowski J."/>
            <person name="Ruckert C."/>
        </authorList>
    </citation>
    <scope>NUCLEOTIDE SEQUENCE</scope>
    <source>
        <strain evidence="8">VKM B-1606</strain>
    </source>
</reference>
<dbReference type="InterPro" id="IPR050682">
    <property type="entry name" value="ModA/WtpA"/>
</dbReference>
<evidence type="ECO:0000256" key="7">
    <source>
        <dbReference type="SAM" id="SignalP"/>
    </source>
</evidence>
<keyword evidence="10" id="KW-1185">Reference proteome</keyword>
<evidence type="ECO:0000313" key="9">
    <source>
        <dbReference type="EMBL" id="MBM7852650.1"/>
    </source>
</evidence>
<dbReference type="GO" id="GO:0015689">
    <property type="term" value="P:molybdate ion transport"/>
    <property type="evidence" value="ECO:0007669"/>
    <property type="project" value="InterPro"/>
</dbReference>
<dbReference type="Proteomes" id="UP001143400">
    <property type="component" value="Unassembled WGS sequence"/>
</dbReference>
<dbReference type="Proteomes" id="UP000758856">
    <property type="component" value="Unassembled WGS sequence"/>
</dbReference>
<evidence type="ECO:0000256" key="6">
    <source>
        <dbReference type="PIRSR" id="PIRSR004846-1"/>
    </source>
</evidence>
<reference evidence="9 10" key="2">
    <citation type="submission" date="2021-01" db="EMBL/GenBank/DDBJ databases">
        <title>Genomic Encyclopedia of Type Strains, Phase IV (KMG-IV): sequencing the most valuable type-strain genomes for metagenomic binning, comparative biology and taxonomic classification.</title>
        <authorList>
            <person name="Goeker M."/>
        </authorList>
    </citation>
    <scope>NUCLEOTIDE SEQUENCE [LARGE SCALE GENOMIC DNA]</scope>
    <source>
        <strain evidence="9 10">DSM 6130</strain>
    </source>
</reference>
<evidence type="ECO:0000256" key="4">
    <source>
        <dbReference type="ARBA" id="ARBA00022729"/>
    </source>
</evidence>
<dbReference type="NCBIfam" id="TIGR01256">
    <property type="entry name" value="modA"/>
    <property type="match status" value="1"/>
</dbReference>
<evidence type="ECO:0000256" key="3">
    <source>
        <dbReference type="ARBA" id="ARBA00022723"/>
    </source>
</evidence>
<protein>
    <submittedName>
        <fullName evidence="8">Molybdate ABC transporter substrate-binding protein</fullName>
    </submittedName>
    <submittedName>
        <fullName evidence="9">Molybdate transport system substrate-binding protein</fullName>
    </submittedName>
</protein>
<sequence>MFRRTVLGRLALAFALIATPAGLAFADEAKPSGDKAPVTVFAAASLKNALDRIGADWTKETGVEVKVSYAASSALAKQIEQGAPADLFISADLDWTDYVAKKDLIVADTRQNLLGNRLVLVAASDWSKGDVDLNPGVDLAAVLGDGRLAMGEVASVPAGKYGKAALEKLGAWDGVSAKVAGAESVRAALALVSRGEAPLGVVYKTDAAADPKVKIVGTFPTDSHPPIVYPVAKLKDSKSANADALLKRLTAAPARQAFEAAGFAVLPPVSGS</sequence>
<dbReference type="FunFam" id="3.40.190.10:FF:000035">
    <property type="entry name" value="Molybdate ABC transporter substrate-binding protein"/>
    <property type="match status" value="1"/>
</dbReference>
<dbReference type="RefSeq" id="WP_204951114.1">
    <property type="nucleotide sequence ID" value="NZ_BSFF01000003.1"/>
</dbReference>
<feature type="chain" id="PRO_5040890028" evidence="7">
    <location>
        <begin position="27"/>
        <end position="272"/>
    </location>
</feature>
<dbReference type="AlphaFoldDB" id="A0A9W6IVB2"/>
<evidence type="ECO:0000256" key="1">
    <source>
        <dbReference type="ARBA" id="ARBA00009175"/>
    </source>
</evidence>
<comment type="similarity">
    <text evidence="1">Belongs to the bacterial solute-binding protein ModA family.</text>
</comment>
<feature type="binding site" evidence="6">
    <location>
        <position position="203"/>
    </location>
    <ligand>
        <name>molybdate</name>
        <dbReference type="ChEBI" id="CHEBI:36264"/>
    </ligand>
</feature>
<gene>
    <name evidence="8" type="primary">modA</name>
    <name evidence="8" type="ORF">GCM10008170_28770</name>
    <name evidence="9" type="ORF">JOD31_002892</name>
</gene>
<dbReference type="Pfam" id="PF13531">
    <property type="entry name" value="SBP_bac_11"/>
    <property type="match status" value="1"/>
</dbReference>
<dbReference type="GO" id="GO:0046872">
    <property type="term" value="F:metal ion binding"/>
    <property type="evidence" value="ECO:0007669"/>
    <property type="project" value="UniProtKB-KW"/>
</dbReference>
<accession>A0A9W6IVB2</accession>
<keyword evidence="4 7" id="KW-0732">Signal</keyword>
<evidence type="ECO:0000313" key="8">
    <source>
        <dbReference type="EMBL" id="GLK56858.1"/>
    </source>
</evidence>
<dbReference type="EMBL" id="JAFBCY010000003">
    <property type="protein sequence ID" value="MBM7852650.1"/>
    <property type="molecule type" value="Genomic_DNA"/>
</dbReference>
<dbReference type="GO" id="GO:0030288">
    <property type="term" value="C:outer membrane-bounded periplasmic space"/>
    <property type="evidence" value="ECO:0007669"/>
    <property type="project" value="TreeGrafter"/>
</dbReference>
<dbReference type="PANTHER" id="PTHR30632">
    <property type="entry name" value="MOLYBDATE-BINDING PERIPLASMIC PROTEIN"/>
    <property type="match status" value="1"/>
</dbReference>
<dbReference type="InterPro" id="IPR005950">
    <property type="entry name" value="ModA"/>
</dbReference>
<keyword evidence="3 6" id="KW-0479">Metal-binding</keyword>
<dbReference type="CDD" id="cd13536">
    <property type="entry name" value="PBP2_EcModA"/>
    <property type="match status" value="1"/>
</dbReference>
<dbReference type="SUPFAM" id="SSF53850">
    <property type="entry name" value="Periplasmic binding protein-like II"/>
    <property type="match status" value="1"/>
</dbReference>
<keyword evidence="2 6" id="KW-0500">Molybdenum</keyword>
<name>A0A9W6IVB2_9HYPH</name>
<feature type="binding site" evidence="6">
    <location>
        <position position="185"/>
    </location>
    <ligand>
        <name>molybdate</name>
        <dbReference type="ChEBI" id="CHEBI:36264"/>
    </ligand>
</feature>
<comment type="caution">
    <text evidence="8">The sequence shown here is derived from an EMBL/GenBank/DDBJ whole genome shotgun (WGS) entry which is preliminary data.</text>
</comment>
<evidence type="ECO:0000256" key="5">
    <source>
        <dbReference type="ARBA" id="ARBA00062515"/>
    </source>
</evidence>
<evidence type="ECO:0000313" key="11">
    <source>
        <dbReference type="Proteomes" id="UP001143400"/>
    </source>
</evidence>
<organism evidence="8 11">
    <name type="scientific">Methylopila capsulata</name>
    <dbReference type="NCBI Taxonomy" id="61654"/>
    <lineage>
        <taxon>Bacteria</taxon>
        <taxon>Pseudomonadati</taxon>
        <taxon>Pseudomonadota</taxon>
        <taxon>Alphaproteobacteria</taxon>
        <taxon>Hyphomicrobiales</taxon>
        <taxon>Methylopilaceae</taxon>
        <taxon>Methylopila</taxon>
    </lineage>
</organism>
<evidence type="ECO:0000256" key="2">
    <source>
        <dbReference type="ARBA" id="ARBA00022505"/>
    </source>
</evidence>
<dbReference type="PANTHER" id="PTHR30632:SF17">
    <property type="entry name" value="MOLYBDATE-BINDING PROTEIN MODA"/>
    <property type="match status" value="1"/>
</dbReference>
<feature type="binding site" evidence="6">
    <location>
        <position position="158"/>
    </location>
    <ligand>
        <name>molybdate</name>
        <dbReference type="ChEBI" id="CHEBI:36264"/>
    </ligand>
</feature>
<feature type="binding site" evidence="6">
    <location>
        <position position="45"/>
    </location>
    <ligand>
        <name>molybdate</name>
        <dbReference type="ChEBI" id="CHEBI:36264"/>
    </ligand>
</feature>
<dbReference type="EMBL" id="BSFF01000003">
    <property type="protein sequence ID" value="GLK56858.1"/>
    <property type="molecule type" value="Genomic_DNA"/>
</dbReference>
<dbReference type="GO" id="GO:1901359">
    <property type="term" value="F:tungstate binding"/>
    <property type="evidence" value="ECO:0007669"/>
    <property type="project" value="UniProtKB-ARBA"/>
</dbReference>
<evidence type="ECO:0000313" key="10">
    <source>
        <dbReference type="Proteomes" id="UP000758856"/>
    </source>
</evidence>
<dbReference type="NCBIfam" id="NF007958">
    <property type="entry name" value="PRK10677.1"/>
    <property type="match status" value="1"/>
</dbReference>
<dbReference type="PIRSF" id="PIRSF004846">
    <property type="entry name" value="ModA"/>
    <property type="match status" value="1"/>
</dbReference>
<comment type="subunit">
    <text evidence="5">The complex is composed of two ATP-binding proteins (ModC), two transmembrane proteins (ModB) and a solute-binding protein (ModA).</text>
</comment>
<feature type="binding site" evidence="6">
    <location>
        <position position="72"/>
    </location>
    <ligand>
        <name>molybdate</name>
        <dbReference type="ChEBI" id="CHEBI:36264"/>
    </ligand>
</feature>
<dbReference type="GO" id="GO:0030973">
    <property type="term" value="F:molybdate ion binding"/>
    <property type="evidence" value="ECO:0007669"/>
    <property type="project" value="TreeGrafter"/>
</dbReference>